<reference evidence="2" key="1">
    <citation type="submission" date="2023-06" db="EMBL/GenBank/DDBJ databases">
        <title>Genome-scale phylogeny and comparative genomics of the fungal order Sordariales.</title>
        <authorList>
            <consortium name="Lawrence Berkeley National Laboratory"/>
            <person name="Hensen N."/>
            <person name="Bonometti L."/>
            <person name="Westerberg I."/>
            <person name="Brannstrom I.O."/>
            <person name="Guillou S."/>
            <person name="Cros-Aarteil S."/>
            <person name="Calhoun S."/>
            <person name="Haridas S."/>
            <person name="Kuo A."/>
            <person name="Mondo S."/>
            <person name="Pangilinan J."/>
            <person name="Riley R."/>
            <person name="Labutti K."/>
            <person name="Andreopoulos B."/>
            <person name="Lipzen A."/>
            <person name="Chen C."/>
            <person name="Yanf M."/>
            <person name="Daum C."/>
            <person name="Ng V."/>
            <person name="Clum A."/>
            <person name="Steindorff A."/>
            <person name="Ohm R."/>
            <person name="Martin F."/>
            <person name="Silar P."/>
            <person name="Natvig D."/>
            <person name="Lalanne C."/>
            <person name="Gautier V."/>
            <person name="Ament-Velasquez S.L."/>
            <person name="Kruys A."/>
            <person name="Hutchinson M.I."/>
            <person name="Powell A.J."/>
            <person name="Barry K."/>
            <person name="Miller A.N."/>
            <person name="Grigoriev I.V."/>
            <person name="Debuchy R."/>
            <person name="Gladieux P."/>
            <person name="Thoren M.H."/>
            <person name="Johannesson H."/>
        </authorList>
    </citation>
    <scope>NUCLEOTIDE SEQUENCE</scope>
    <source>
        <strain evidence="2">PSN4</strain>
    </source>
</reference>
<feature type="region of interest" description="Disordered" evidence="1">
    <location>
        <begin position="1"/>
        <end position="112"/>
    </location>
</feature>
<protein>
    <submittedName>
        <fullName evidence="2">Uncharacterized protein</fullName>
    </submittedName>
</protein>
<feature type="compositionally biased region" description="Gly residues" evidence="1">
    <location>
        <begin position="100"/>
        <end position="109"/>
    </location>
</feature>
<accession>A0AAJ0F9C9</accession>
<keyword evidence="3" id="KW-1185">Reference proteome</keyword>
<organism evidence="2 3">
    <name type="scientific">Echria macrotheca</name>
    <dbReference type="NCBI Taxonomy" id="438768"/>
    <lineage>
        <taxon>Eukaryota</taxon>
        <taxon>Fungi</taxon>
        <taxon>Dikarya</taxon>
        <taxon>Ascomycota</taxon>
        <taxon>Pezizomycotina</taxon>
        <taxon>Sordariomycetes</taxon>
        <taxon>Sordariomycetidae</taxon>
        <taxon>Sordariales</taxon>
        <taxon>Schizotheciaceae</taxon>
        <taxon>Echria</taxon>
    </lineage>
</organism>
<gene>
    <name evidence="2" type="ORF">QBC47DRAFT_387577</name>
</gene>
<evidence type="ECO:0000256" key="1">
    <source>
        <dbReference type="SAM" id="MobiDB-lite"/>
    </source>
</evidence>
<evidence type="ECO:0000313" key="3">
    <source>
        <dbReference type="Proteomes" id="UP001239445"/>
    </source>
</evidence>
<feature type="compositionally biased region" description="Polar residues" evidence="1">
    <location>
        <begin position="58"/>
        <end position="74"/>
    </location>
</feature>
<comment type="caution">
    <text evidence="2">The sequence shown here is derived from an EMBL/GenBank/DDBJ whole genome shotgun (WGS) entry which is preliminary data.</text>
</comment>
<dbReference type="AlphaFoldDB" id="A0AAJ0F9C9"/>
<sequence length="236" mass="25453">MRGRPMLRGAAALAPREPAPTPNVPSNSNQIAGKKIASAPAPPTTLPVRDSGSAGPIPSTSKRPSSPEQDTTTPLAKRQKQQGSPASENSPDETSHLSLQGGGAGGGWQEGESDNVTALQRLGFWQCRLCETRKYLEAGAGRTPAAPCKWPLKDVSKMITHFTDMHLEHSAAERCVELGTALNRNRGPFEYWLRRTRQQNIGDGSCMDEAIGMLVEGQMPPLLRKLSRAAARMAEY</sequence>
<proteinExistence type="predicted"/>
<name>A0AAJ0F9C9_9PEZI</name>
<dbReference type="Proteomes" id="UP001239445">
    <property type="component" value="Unassembled WGS sequence"/>
</dbReference>
<dbReference type="EMBL" id="MU839838">
    <property type="protein sequence ID" value="KAK1753030.1"/>
    <property type="molecule type" value="Genomic_DNA"/>
</dbReference>
<evidence type="ECO:0000313" key="2">
    <source>
        <dbReference type="EMBL" id="KAK1753030.1"/>
    </source>
</evidence>